<gene>
    <name evidence="4" type="ORF">CG716_25655</name>
</gene>
<sequence>MTSLKRAGRITTFVFAAGAGLLIASGVSAAVASATPDDSGHTSTSSSSASSARTHRSATADSTGTSAKPKSFSAPVVQLRSNRTAAPAGAATVTTLSAAVSDATTTSAAAKQTPANRLPTPAEVQQAIVAGLDAARRNLDTLRENIELLVKHQIEGIQENLTTLRYDLDAIVGPYRPPVNPDIPADDTPGLIGNPADKEAYFLFQGQTNRCVLMSTAMVIGQLLGAEAMPTAAQITNEAATTPSSVTPGTMIYDPAADTYVKYADALQLLENHGITATSTQYSKGQGTTALDNLKAALTAGDSVIVTVNANIAWGRAAPGGVVSANHAITVLGIDTVNNVVYVNDSAFADGKGIAIKLSVFMSAWAPNDYQTITAYVAPAANATIAA</sequence>
<feature type="compositionally biased region" description="Low complexity" evidence="1">
    <location>
        <begin position="41"/>
        <end position="63"/>
    </location>
</feature>
<evidence type="ECO:0000259" key="3">
    <source>
        <dbReference type="Pfam" id="PF13529"/>
    </source>
</evidence>
<feature type="signal peptide" evidence="2">
    <location>
        <begin position="1"/>
        <end position="29"/>
    </location>
</feature>
<comment type="caution">
    <text evidence="4">The sequence shown here is derived from an EMBL/GenBank/DDBJ whole genome shotgun (WGS) entry which is preliminary data.</text>
</comment>
<dbReference type="Gene3D" id="3.90.70.10">
    <property type="entry name" value="Cysteine proteinases"/>
    <property type="match status" value="1"/>
</dbReference>
<feature type="chain" id="PRO_5013033203" description="Peptidase C39-like domain-containing protein" evidence="2">
    <location>
        <begin position="30"/>
        <end position="387"/>
    </location>
</feature>
<protein>
    <recommendedName>
        <fullName evidence="3">Peptidase C39-like domain-containing protein</fullName>
    </recommendedName>
</protein>
<dbReference type="Pfam" id="PF13529">
    <property type="entry name" value="Peptidase_C39_2"/>
    <property type="match status" value="1"/>
</dbReference>
<feature type="region of interest" description="Disordered" evidence="1">
    <location>
        <begin position="33"/>
        <end position="76"/>
    </location>
</feature>
<reference evidence="4 5" key="1">
    <citation type="submission" date="2017-07" db="EMBL/GenBank/DDBJ databases">
        <title>The new phylogeny of genus Mycobacterium.</title>
        <authorList>
            <person name="Tortoli E."/>
            <person name="Trovato A."/>
            <person name="Cirillo D.M."/>
        </authorList>
    </citation>
    <scope>NUCLEOTIDE SEQUENCE [LARGE SCALE GENOMIC DNA]</scope>
    <source>
        <strain evidence="4 5">ATCC 33027</strain>
    </source>
</reference>
<evidence type="ECO:0000313" key="4">
    <source>
        <dbReference type="EMBL" id="OYN75433.1"/>
    </source>
</evidence>
<feature type="domain" description="Peptidase C39-like" evidence="3">
    <location>
        <begin position="204"/>
        <end position="347"/>
    </location>
</feature>
<dbReference type="Proteomes" id="UP000216063">
    <property type="component" value="Unassembled WGS sequence"/>
</dbReference>
<evidence type="ECO:0000256" key="1">
    <source>
        <dbReference type="SAM" id="MobiDB-lite"/>
    </source>
</evidence>
<keyword evidence="5" id="KW-1185">Reference proteome</keyword>
<dbReference type="AlphaFoldDB" id="A0A255DIH9"/>
<proteinExistence type="predicted"/>
<dbReference type="EMBL" id="NOZR01000029">
    <property type="protein sequence ID" value="OYN75433.1"/>
    <property type="molecule type" value="Genomic_DNA"/>
</dbReference>
<name>A0A255DIH9_9MYCO</name>
<dbReference type="OrthoDB" id="461196at2"/>
<dbReference type="InterPro" id="IPR039564">
    <property type="entry name" value="Peptidase_C39-like"/>
</dbReference>
<keyword evidence="2" id="KW-0732">Signal</keyword>
<evidence type="ECO:0000313" key="5">
    <source>
        <dbReference type="Proteomes" id="UP000216063"/>
    </source>
</evidence>
<evidence type="ECO:0000256" key="2">
    <source>
        <dbReference type="SAM" id="SignalP"/>
    </source>
</evidence>
<organism evidence="4 5">
    <name type="scientific">Mycolicibacterium sphagni</name>
    <dbReference type="NCBI Taxonomy" id="1786"/>
    <lineage>
        <taxon>Bacteria</taxon>
        <taxon>Bacillati</taxon>
        <taxon>Actinomycetota</taxon>
        <taxon>Actinomycetes</taxon>
        <taxon>Mycobacteriales</taxon>
        <taxon>Mycobacteriaceae</taxon>
        <taxon>Mycolicibacterium</taxon>
    </lineage>
</organism>
<accession>A0A255DIH9</accession>